<dbReference type="Proteomes" id="UP000051952">
    <property type="component" value="Unassembled WGS sequence"/>
</dbReference>
<keyword evidence="3" id="KW-0677">Repeat</keyword>
<dbReference type="OrthoDB" id="428525at2759"/>
<evidence type="ECO:0000313" key="10">
    <source>
        <dbReference type="Proteomes" id="UP000051952"/>
    </source>
</evidence>
<dbReference type="InterPro" id="IPR014743">
    <property type="entry name" value="Cl-channel_core"/>
</dbReference>
<accession>A0A0S4JSW7</accession>
<dbReference type="VEuPathDB" id="TriTrypDB:BSAL_42115"/>
<organism evidence="9 10">
    <name type="scientific">Bodo saltans</name>
    <name type="common">Flagellated protozoan</name>
    <dbReference type="NCBI Taxonomy" id="75058"/>
    <lineage>
        <taxon>Eukaryota</taxon>
        <taxon>Discoba</taxon>
        <taxon>Euglenozoa</taxon>
        <taxon>Kinetoplastea</taxon>
        <taxon>Metakinetoplastina</taxon>
        <taxon>Eubodonida</taxon>
        <taxon>Bodonidae</taxon>
        <taxon>Bodo</taxon>
    </lineage>
</organism>
<keyword evidence="10" id="KW-1185">Reference proteome</keyword>
<evidence type="ECO:0000256" key="3">
    <source>
        <dbReference type="ARBA" id="ARBA00022737"/>
    </source>
</evidence>
<dbReference type="Pfam" id="PF00654">
    <property type="entry name" value="Voltage_CLC"/>
    <property type="match status" value="1"/>
</dbReference>
<dbReference type="InterPro" id="IPR051280">
    <property type="entry name" value="Cl-channel/antiporter"/>
</dbReference>
<keyword evidence="2 8" id="KW-0812">Transmembrane</keyword>
<dbReference type="Gene3D" id="3.10.580.10">
    <property type="entry name" value="CBS-domain"/>
    <property type="match status" value="1"/>
</dbReference>
<dbReference type="Gene3D" id="1.10.3080.10">
    <property type="entry name" value="Clc chloride channel"/>
    <property type="match status" value="1"/>
</dbReference>
<dbReference type="EMBL" id="CYKH01002144">
    <property type="protein sequence ID" value="CUG93333.1"/>
    <property type="molecule type" value="Genomic_DNA"/>
</dbReference>
<feature type="transmembrane region" description="Helical" evidence="8">
    <location>
        <begin position="426"/>
        <end position="445"/>
    </location>
</feature>
<keyword evidence="5" id="KW-0129">CBS domain</keyword>
<sequence>MRSVNDEMERERLISDCLPQRASNIVEEPTIAAVGVSADENDHVRSLRISREPLNPTMRHTENVSNTNFQYVGVHLQEGEDDSIGQWISVANQVPDSLDYEFAENDMLQEERFRRGGSVHPPKWKGWVVLVVIGFTTAVLAYGIDQGIKGLQVLKFNAMNHFLATAGSRYNATVDQNASLPGDHNLQIEFFIPFAIYTVINWAYAAVAAVLVIWVAPIAKGSGISEIKCYLNGIRVFRVVRLKTFVCKAVGIIFSVAAGLPCGKEGPMIHCGAALGAGISTGKSSKLHLDSGMMEEFRHDRTKRAFVTAGAAAGVGAAFGAPIGGLLFAVEEAGSFWNVELTVSVFVCASVTTFVLQCLMNPTQYAGEAKGLIDFGQVDGQYRYYDIPFLALLGVCGALLGAVFNHLNLTLAFYRTKFVNTKRRQFAEVLAVSFLVSLAMVLLVLRGYTCVDLPTDPEPELLEKRLSYGCPQGQLNDMATYFFRSMEDSISLLLHAPDGRRNIAYQQLALQFFIYYLLTILNFGINVPSGLFLPTLALGSNFGQFYAQMWNTVLPGENYLNPASYALFGGAAMLGGVTRMTISIISIIMEATGNVSFFFPLVIVTLITKFVGDFFNRGIYDMYIQFNRIPMLEVDLQRPEMHLLEARDVVNPRMVLLPPVVQVRDLLRTLKHNPFVNALLVVDPNTSKFQGILLRRSAILLIVKRAWERDLNMSDFLKSSKERELMKLKKYHTLDVPKESLDHTINLLRYCDRWPYTFQERTPLPRIHRTVRELGLRHAVVLDEHRHPIGIIGRKQLCYLEFADPKKIPKHPSTPIYSPLRTPDRSMSTFRRTYSRTPSASPLAENSDDETLLWEDSYKKGVN</sequence>
<dbReference type="InterPro" id="IPR046342">
    <property type="entry name" value="CBS_dom_sf"/>
</dbReference>
<comment type="subcellular location">
    <subcellularLocation>
        <location evidence="1">Membrane</location>
        <topology evidence="1">Multi-pass membrane protein</topology>
    </subcellularLocation>
</comment>
<dbReference type="AlphaFoldDB" id="A0A0S4JSW7"/>
<dbReference type="PANTHER" id="PTHR11689:SF136">
    <property type="entry name" value="H(+)_CL(-) EXCHANGE TRANSPORTER 7"/>
    <property type="match status" value="1"/>
</dbReference>
<evidence type="ECO:0000256" key="5">
    <source>
        <dbReference type="ARBA" id="ARBA00023122"/>
    </source>
</evidence>
<feature type="transmembrane region" description="Helical" evidence="8">
    <location>
        <begin position="389"/>
        <end position="414"/>
    </location>
</feature>
<evidence type="ECO:0000256" key="2">
    <source>
        <dbReference type="ARBA" id="ARBA00022692"/>
    </source>
</evidence>
<feature type="compositionally biased region" description="Polar residues" evidence="7">
    <location>
        <begin position="825"/>
        <end position="840"/>
    </location>
</feature>
<feature type="transmembrane region" description="Helical" evidence="8">
    <location>
        <begin position="341"/>
        <end position="360"/>
    </location>
</feature>
<dbReference type="GO" id="GO:0005765">
    <property type="term" value="C:lysosomal membrane"/>
    <property type="evidence" value="ECO:0007669"/>
    <property type="project" value="TreeGrafter"/>
</dbReference>
<dbReference type="SUPFAM" id="SSF81340">
    <property type="entry name" value="Clc chloride channel"/>
    <property type="match status" value="1"/>
</dbReference>
<dbReference type="SUPFAM" id="SSF54631">
    <property type="entry name" value="CBS-domain pair"/>
    <property type="match status" value="1"/>
</dbReference>
<feature type="transmembrane region" description="Helical" evidence="8">
    <location>
        <begin position="305"/>
        <end position="329"/>
    </location>
</feature>
<feature type="transmembrane region" description="Helical" evidence="8">
    <location>
        <begin position="565"/>
        <end position="589"/>
    </location>
</feature>
<feature type="transmembrane region" description="Helical" evidence="8">
    <location>
        <begin position="531"/>
        <end position="553"/>
    </location>
</feature>
<dbReference type="OMA" id="ILTAKWV"/>
<name>A0A0S4JSW7_BODSA</name>
<reference evidence="10" key="1">
    <citation type="submission" date="2015-09" db="EMBL/GenBank/DDBJ databases">
        <authorList>
            <consortium name="Pathogen Informatics"/>
        </authorList>
    </citation>
    <scope>NUCLEOTIDE SEQUENCE [LARGE SCALE GENOMIC DNA]</scope>
    <source>
        <strain evidence="10">Lake Konstanz</strain>
    </source>
</reference>
<gene>
    <name evidence="9" type="ORF">BSAL_42115</name>
</gene>
<proteinExistence type="predicted"/>
<dbReference type="PANTHER" id="PTHR11689">
    <property type="entry name" value="CHLORIDE CHANNEL PROTEIN CLC FAMILY MEMBER"/>
    <property type="match status" value="1"/>
</dbReference>
<dbReference type="PRINTS" id="PR00762">
    <property type="entry name" value="CLCHANNEL"/>
</dbReference>
<protein>
    <submittedName>
        <fullName evidence="9">Voltage-gated chloride channel protein, putative</fullName>
    </submittedName>
</protein>
<evidence type="ECO:0000256" key="4">
    <source>
        <dbReference type="ARBA" id="ARBA00022989"/>
    </source>
</evidence>
<feature type="region of interest" description="Disordered" evidence="7">
    <location>
        <begin position="811"/>
        <end position="848"/>
    </location>
</feature>
<evidence type="ECO:0000256" key="1">
    <source>
        <dbReference type="ARBA" id="ARBA00004141"/>
    </source>
</evidence>
<dbReference type="GO" id="GO:0015108">
    <property type="term" value="F:chloride transmembrane transporter activity"/>
    <property type="evidence" value="ECO:0007669"/>
    <property type="project" value="InterPro"/>
</dbReference>
<feature type="transmembrane region" description="Helical" evidence="8">
    <location>
        <begin position="190"/>
        <end position="216"/>
    </location>
</feature>
<evidence type="ECO:0000256" key="8">
    <source>
        <dbReference type="SAM" id="Phobius"/>
    </source>
</evidence>
<feature type="transmembrane region" description="Helical" evidence="8">
    <location>
        <begin position="595"/>
        <end position="615"/>
    </location>
</feature>
<evidence type="ECO:0000313" key="9">
    <source>
        <dbReference type="EMBL" id="CUG93333.1"/>
    </source>
</evidence>
<feature type="transmembrane region" description="Helical" evidence="8">
    <location>
        <begin position="508"/>
        <end position="525"/>
    </location>
</feature>
<dbReference type="InterPro" id="IPR001807">
    <property type="entry name" value="ClC"/>
</dbReference>
<evidence type="ECO:0000256" key="6">
    <source>
        <dbReference type="ARBA" id="ARBA00023136"/>
    </source>
</evidence>
<keyword evidence="6 8" id="KW-0472">Membrane</keyword>
<evidence type="ECO:0000256" key="7">
    <source>
        <dbReference type="SAM" id="MobiDB-lite"/>
    </source>
</evidence>
<keyword evidence="4 8" id="KW-1133">Transmembrane helix</keyword>
<feature type="transmembrane region" description="Helical" evidence="8">
    <location>
        <begin position="124"/>
        <end position="144"/>
    </location>
</feature>